<feature type="transmembrane region" description="Helical" evidence="1">
    <location>
        <begin position="295"/>
        <end position="318"/>
    </location>
</feature>
<accession>A0A3M0CTC1</accession>
<dbReference type="Proteomes" id="UP000271227">
    <property type="component" value="Unassembled WGS sequence"/>
</dbReference>
<evidence type="ECO:0000256" key="1">
    <source>
        <dbReference type="SAM" id="Phobius"/>
    </source>
</evidence>
<dbReference type="CDD" id="cd04186">
    <property type="entry name" value="GT_2_like_c"/>
    <property type="match status" value="1"/>
</dbReference>
<evidence type="ECO:0008006" key="4">
    <source>
        <dbReference type="Google" id="ProtNLM"/>
    </source>
</evidence>
<sequence length="354" mass="39179">MGLRTDMRTDMKIVTRTDTETVMNTDTSTGADPGTDPGTNPVLSIVIVNWNTERLLRDCLASVHANPPAMPFEIIVVDNASGDGSRAMVRRDFPQVRLIACRENLGFAAANNIGFGAAAGRYILLLNSDTLIHGDVLAASVRYLDRHDGVGAMGCRVLNADGTLQHSTSQFPGFLNLLLQTLGLDRVSGSAFLQRYRMKHWQRDTAQAVDTVSGCYMLVRRACMAQVGLLDERFFFFGEETDWCRRMAEAGWAVHFAPVGTITHFGGGSSGTLNHRRDLMLTQATVRLHLKHSGLAAALAVFLLLFVFNGSRIFFWALRGLATGQRPALRRARFFLDITSRFLSAWPRRQGRMI</sequence>
<dbReference type="PANTHER" id="PTHR43179:SF7">
    <property type="entry name" value="RHAMNOSYLTRANSFERASE WBBL"/>
    <property type="match status" value="1"/>
</dbReference>
<keyword evidence="1" id="KW-0812">Transmembrane</keyword>
<dbReference type="Pfam" id="PF13641">
    <property type="entry name" value="Glyco_tranf_2_3"/>
    <property type="match status" value="1"/>
</dbReference>
<keyword evidence="1" id="KW-1133">Transmembrane helix</keyword>
<proteinExistence type="predicted"/>
<dbReference type="SUPFAM" id="SSF53448">
    <property type="entry name" value="Nucleotide-diphospho-sugar transferases"/>
    <property type="match status" value="1"/>
</dbReference>
<evidence type="ECO:0000313" key="3">
    <source>
        <dbReference type="Proteomes" id="UP000271227"/>
    </source>
</evidence>
<dbReference type="InterPro" id="IPR029044">
    <property type="entry name" value="Nucleotide-diphossugar_trans"/>
</dbReference>
<dbReference type="Gene3D" id="3.90.550.10">
    <property type="entry name" value="Spore Coat Polysaccharide Biosynthesis Protein SpsA, Chain A"/>
    <property type="match status" value="1"/>
</dbReference>
<name>A0A3M0CTC1_9PROT</name>
<protein>
    <recommendedName>
        <fullName evidence="4">Glycosyltransferase 2-like domain-containing protein</fullName>
    </recommendedName>
</protein>
<evidence type="ECO:0000313" key="2">
    <source>
        <dbReference type="EMBL" id="RMB12277.1"/>
    </source>
</evidence>
<keyword evidence="3" id="KW-1185">Reference proteome</keyword>
<dbReference type="FunCoup" id="A0A3M0CTC1">
    <property type="interactions" value="4"/>
</dbReference>
<comment type="caution">
    <text evidence="2">The sequence shown here is derived from an EMBL/GenBank/DDBJ whole genome shotgun (WGS) entry which is preliminary data.</text>
</comment>
<dbReference type="EMBL" id="REFR01000009">
    <property type="protein sequence ID" value="RMB12277.1"/>
    <property type="molecule type" value="Genomic_DNA"/>
</dbReference>
<organism evidence="2 3">
    <name type="scientific">Eilatimonas milleporae</name>
    <dbReference type="NCBI Taxonomy" id="911205"/>
    <lineage>
        <taxon>Bacteria</taxon>
        <taxon>Pseudomonadati</taxon>
        <taxon>Pseudomonadota</taxon>
        <taxon>Alphaproteobacteria</taxon>
        <taxon>Kordiimonadales</taxon>
        <taxon>Kordiimonadaceae</taxon>
        <taxon>Eilatimonas</taxon>
    </lineage>
</organism>
<gene>
    <name evidence="2" type="ORF">BXY39_0770</name>
</gene>
<dbReference type="InParanoid" id="A0A3M0CTC1"/>
<dbReference type="PANTHER" id="PTHR43179">
    <property type="entry name" value="RHAMNOSYLTRANSFERASE WBBL"/>
    <property type="match status" value="1"/>
</dbReference>
<dbReference type="AlphaFoldDB" id="A0A3M0CTC1"/>
<keyword evidence="1" id="KW-0472">Membrane</keyword>
<reference evidence="2 3" key="1">
    <citation type="submission" date="2018-10" db="EMBL/GenBank/DDBJ databases">
        <title>Genomic Encyclopedia of Archaeal and Bacterial Type Strains, Phase II (KMG-II): from individual species to whole genera.</title>
        <authorList>
            <person name="Goeker M."/>
        </authorList>
    </citation>
    <scope>NUCLEOTIDE SEQUENCE [LARGE SCALE GENOMIC DNA]</scope>
    <source>
        <strain evidence="2 3">DSM 25217</strain>
    </source>
</reference>